<keyword evidence="3" id="KW-0805">Transcription regulation</keyword>
<name>A0A507E766_9FUNG</name>
<dbReference type="GO" id="GO:0005634">
    <property type="term" value="C:nucleus"/>
    <property type="evidence" value="ECO:0007669"/>
    <property type="project" value="UniProtKB-SubCell"/>
</dbReference>
<dbReference type="EMBL" id="QEAQ01000030">
    <property type="protein sequence ID" value="TPX58940.1"/>
    <property type="molecule type" value="Genomic_DNA"/>
</dbReference>
<reference evidence="7 8" key="1">
    <citation type="journal article" date="2019" name="Sci. Rep.">
        <title>Comparative genomics of chytrid fungi reveal insights into the obligate biotrophic and pathogenic lifestyle of Synchytrium endobioticum.</title>
        <authorList>
            <person name="van de Vossenberg B.T.L.H."/>
            <person name="Warris S."/>
            <person name="Nguyen H.D.T."/>
            <person name="van Gent-Pelzer M.P.E."/>
            <person name="Joly D.L."/>
            <person name="van de Geest H.C."/>
            <person name="Bonants P.J.M."/>
            <person name="Smith D.S."/>
            <person name="Levesque C.A."/>
            <person name="van der Lee T.A.J."/>
        </authorList>
    </citation>
    <scope>NUCLEOTIDE SEQUENCE [LARGE SCALE GENOMIC DNA]</scope>
    <source>
        <strain evidence="7 8">CBS 809.83</strain>
    </source>
</reference>
<dbReference type="Proteomes" id="UP000318582">
    <property type="component" value="Unassembled WGS sequence"/>
</dbReference>
<evidence type="ECO:0000256" key="4">
    <source>
        <dbReference type="ARBA" id="ARBA00023163"/>
    </source>
</evidence>
<evidence type="ECO:0000256" key="6">
    <source>
        <dbReference type="SAM" id="MobiDB-lite"/>
    </source>
</evidence>
<dbReference type="Pfam" id="PF10198">
    <property type="entry name" value="Ada3"/>
    <property type="match status" value="1"/>
</dbReference>
<gene>
    <name evidence="7" type="ORF">PhCBS80983_g02759</name>
</gene>
<keyword evidence="4" id="KW-0804">Transcription</keyword>
<dbReference type="PANTHER" id="PTHR13556:SF2">
    <property type="entry name" value="TRANSCRIPTIONAL ADAPTER 3"/>
    <property type="match status" value="1"/>
</dbReference>
<feature type="region of interest" description="Disordered" evidence="6">
    <location>
        <begin position="577"/>
        <end position="597"/>
    </location>
</feature>
<proteinExistence type="inferred from homology"/>
<comment type="caution">
    <text evidence="7">The sequence shown here is derived from an EMBL/GenBank/DDBJ whole genome shotgun (WGS) entry which is preliminary data.</text>
</comment>
<dbReference type="AlphaFoldDB" id="A0A507E766"/>
<protein>
    <submittedName>
        <fullName evidence="7">Uncharacterized protein</fullName>
    </submittedName>
</protein>
<evidence type="ECO:0000256" key="3">
    <source>
        <dbReference type="ARBA" id="ARBA00023015"/>
    </source>
</evidence>
<comment type="subcellular location">
    <subcellularLocation>
        <location evidence="1">Nucleus</location>
    </subcellularLocation>
</comment>
<dbReference type="GO" id="GO:0003713">
    <property type="term" value="F:transcription coactivator activity"/>
    <property type="evidence" value="ECO:0007669"/>
    <property type="project" value="TreeGrafter"/>
</dbReference>
<feature type="region of interest" description="Disordered" evidence="6">
    <location>
        <begin position="116"/>
        <end position="284"/>
    </location>
</feature>
<evidence type="ECO:0000256" key="5">
    <source>
        <dbReference type="ARBA" id="ARBA00023242"/>
    </source>
</evidence>
<evidence type="ECO:0000256" key="1">
    <source>
        <dbReference type="ARBA" id="ARBA00004123"/>
    </source>
</evidence>
<keyword evidence="8" id="KW-1185">Reference proteome</keyword>
<dbReference type="PANTHER" id="PTHR13556">
    <property type="entry name" value="TRANSCRIPTIONAL ADAPTER 3-RELATED"/>
    <property type="match status" value="1"/>
</dbReference>
<feature type="region of interest" description="Disordered" evidence="6">
    <location>
        <begin position="1"/>
        <end position="23"/>
    </location>
</feature>
<dbReference type="GO" id="GO:0006357">
    <property type="term" value="P:regulation of transcription by RNA polymerase II"/>
    <property type="evidence" value="ECO:0007669"/>
    <property type="project" value="TreeGrafter"/>
</dbReference>
<feature type="compositionally biased region" description="Polar residues" evidence="6">
    <location>
        <begin position="577"/>
        <end position="586"/>
    </location>
</feature>
<feature type="compositionally biased region" description="Basic and acidic residues" evidence="6">
    <location>
        <begin position="123"/>
        <end position="137"/>
    </location>
</feature>
<feature type="compositionally biased region" description="Basic and acidic residues" evidence="6">
    <location>
        <begin position="191"/>
        <end position="203"/>
    </location>
</feature>
<dbReference type="STRING" id="109895.A0A507E766"/>
<evidence type="ECO:0000256" key="2">
    <source>
        <dbReference type="ARBA" id="ARBA00005330"/>
    </source>
</evidence>
<dbReference type="GO" id="GO:0000124">
    <property type="term" value="C:SAGA complex"/>
    <property type="evidence" value="ECO:0007669"/>
    <property type="project" value="TreeGrafter"/>
</dbReference>
<comment type="similarity">
    <text evidence="2">Belongs to the NGG1 family.</text>
</comment>
<sequence>MSGPTSPRAKPHNLDCRAQPALSLDSTPTLKRYADALLKSLPGKVPDGTAGDSNTTVHHFKVSQLPPLPSSGELQRLQQELTHLQQSMVTRNEILTKNIHVLRDWLPPEAEKAQENVPINIPRSKEGKVDKRKDPVKKSRLSSIDDGDRAEAKLPKIKLKIPSGVKLEMADDVSSASEAQSSNYKKRRREKDHEDGSDNEDKKRTNHGSPSNSKLNGGRASQGPEAAIIPGPKTGTPSHRGIAPKAKPKSSKKSGAHKNNKLKKRHSILEEDETPTPTQTPELEDKLGQKSLEGDFTKAKVVQNQIPIQNFWSFVDQFYRPLTEEDLKFLEFEGDEVTPYVVPPLGRSYKEQWADEEGKQFSDSGASANPFIASASQEYPDTGMLEGNAYIQPLSERIIASLMENRIIGTFTPPAPFPPEETEEVVNFKASGDMMDLEHRMRNELRYIGLIDDDEVDMNVDDQDEISGELRSLQSQLRSQTSINRMRKRQLRDIATKWMGWQEYNGVLDDINKNIEQAYVKRFRTPAKSKGKKRISRGEYRPMGENVMQHLNNRKRLISELGVFLPADAFTMPTTSIYTPSSNKPNSPVALSLASRF</sequence>
<evidence type="ECO:0000313" key="7">
    <source>
        <dbReference type="EMBL" id="TPX58940.1"/>
    </source>
</evidence>
<dbReference type="InterPro" id="IPR019340">
    <property type="entry name" value="Histone_AcTrfase_su3"/>
</dbReference>
<keyword evidence="5" id="KW-0539">Nucleus</keyword>
<feature type="compositionally biased region" description="Basic residues" evidence="6">
    <location>
        <begin position="246"/>
        <end position="266"/>
    </location>
</feature>
<accession>A0A507E766</accession>
<evidence type="ECO:0000313" key="8">
    <source>
        <dbReference type="Proteomes" id="UP000318582"/>
    </source>
</evidence>
<organism evidence="7 8">
    <name type="scientific">Powellomyces hirtus</name>
    <dbReference type="NCBI Taxonomy" id="109895"/>
    <lineage>
        <taxon>Eukaryota</taxon>
        <taxon>Fungi</taxon>
        <taxon>Fungi incertae sedis</taxon>
        <taxon>Chytridiomycota</taxon>
        <taxon>Chytridiomycota incertae sedis</taxon>
        <taxon>Chytridiomycetes</taxon>
        <taxon>Spizellomycetales</taxon>
        <taxon>Powellomycetaceae</taxon>
        <taxon>Powellomyces</taxon>
    </lineage>
</organism>
<feature type="compositionally biased region" description="Polar residues" evidence="6">
    <location>
        <begin position="174"/>
        <end position="183"/>
    </location>
</feature>